<dbReference type="Proteomes" id="UP000037405">
    <property type="component" value="Unassembled WGS sequence"/>
</dbReference>
<organism evidence="3 4">
    <name type="scientific">Rossellomorea marisflavi</name>
    <dbReference type="NCBI Taxonomy" id="189381"/>
    <lineage>
        <taxon>Bacteria</taxon>
        <taxon>Bacillati</taxon>
        <taxon>Bacillota</taxon>
        <taxon>Bacilli</taxon>
        <taxon>Bacillales</taxon>
        <taxon>Bacillaceae</taxon>
        <taxon>Rossellomorea</taxon>
    </lineage>
</organism>
<dbReference type="EMBL" id="LGUE01000004">
    <property type="protein sequence ID" value="KON84858.1"/>
    <property type="molecule type" value="Genomic_DNA"/>
</dbReference>
<accession>A0A0M0G4Y9</accession>
<feature type="coiled-coil region" evidence="1">
    <location>
        <begin position="2"/>
        <end position="66"/>
    </location>
</feature>
<dbReference type="STRING" id="189381.GCA_900166615_01369"/>
<dbReference type="PATRIC" id="fig|189381.12.peg.2577"/>
<sequence>MSKEIKIQYEEAEAALSKLRQSVDSWDASFPKEIGGANKLEVINKLNELNAQCQKMLETYQELLLDNQQTSKQSVEDMEDTDQSLHSMISMGR</sequence>
<dbReference type="OrthoDB" id="2455619at2"/>
<dbReference type="AlphaFoldDB" id="A0A0M0G4Y9"/>
<keyword evidence="4" id="KW-1185">Reference proteome</keyword>
<evidence type="ECO:0000313" key="4">
    <source>
        <dbReference type="Proteomes" id="UP000037405"/>
    </source>
</evidence>
<keyword evidence="1" id="KW-0175">Coiled coil</keyword>
<gene>
    <name evidence="3" type="ORF">AF331_12685</name>
</gene>
<protein>
    <submittedName>
        <fullName evidence="3">Uncharacterized protein</fullName>
    </submittedName>
</protein>
<evidence type="ECO:0000313" key="3">
    <source>
        <dbReference type="EMBL" id="KON84858.1"/>
    </source>
</evidence>
<dbReference type="RefSeq" id="WP_053428457.1">
    <property type="nucleotide sequence ID" value="NZ_LGUE01000004.1"/>
</dbReference>
<dbReference type="Pfam" id="PF17279">
    <property type="entry name" value="DUF5344"/>
    <property type="match status" value="1"/>
</dbReference>
<comment type="caution">
    <text evidence="3">The sequence shown here is derived from an EMBL/GenBank/DDBJ whole genome shotgun (WGS) entry which is preliminary data.</text>
</comment>
<dbReference type="InterPro" id="IPR046318">
    <property type="entry name" value="DUF5344"/>
</dbReference>
<reference evidence="4" key="1">
    <citation type="submission" date="2015-07" db="EMBL/GenBank/DDBJ databases">
        <title>Fjat-14235 jcm11544.</title>
        <authorList>
            <person name="Liu B."/>
            <person name="Wang J."/>
            <person name="Zhu Y."/>
            <person name="Liu G."/>
            <person name="Chen Q."/>
            <person name="Chen Z."/>
            <person name="Lan J."/>
            <person name="Che J."/>
            <person name="Ge C."/>
            <person name="Shi H."/>
            <person name="Pan Z."/>
            <person name="Liu X."/>
        </authorList>
    </citation>
    <scope>NUCLEOTIDE SEQUENCE [LARGE SCALE GENOMIC DNA]</scope>
    <source>
        <strain evidence="4">JCM 11544</strain>
    </source>
</reference>
<evidence type="ECO:0000256" key="2">
    <source>
        <dbReference type="SAM" id="MobiDB-lite"/>
    </source>
</evidence>
<feature type="region of interest" description="Disordered" evidence="2">
    <location>
        <begin position="69"/>
        <end position="93"/>
    </location>
</feature>
<proteinExistence type="predicted"/>
<evidence type="ECO:0000256" key="1">
    <source>
        <dbReference type="SAM" id="Coils"/>
    </source>
</evidence>
<name>A0A0M0G4Y9_9BACI</name>